<dbReference type="Proteomes" id="UP001157034">
    <property type="component" value="Unassembled WGS sequence"/>
</dbReference>
<dbReference type="EMBL" id="BSVB01000001">
    <property type="protein sequence ID" value="GMA95867.1"/>
    <property type="molecule type" value="Genomic_DNA"/>
</dbReference>
<evidence type="ECO:0000259" key="4">
    <source>
        <dbReference type="Pfam" id="PF13377"/>
    </source>
</evidence>
<accession>A0ABQ6KAT5</accession>
<keyword evidence="6" id="KW-1185">Reference proteome</keyword>
<reference evidence="6" key="1">
    <citation type="journal article" date="2019" name="Int. J. Syst. Evol. Microbiol.">
        <title>The Global Catalogue of Microorganisms (GCM) 10K type strain sequencing project: providing services to taxonomists for standard genome sequencing and annotation.</title>
        <authorList>
            <consortium name="The Broad Institute Genomics Platform"/>
            <consortium name="The Broad Institute Genome Sequencing Center for Infectious Disease"/>
            <person name="Wu L."/>
            <person name="Ma J."/>
        </authorList>
    </citation>
    <scope>NUCLEOTIDE SEQUENCE [LARGE SCALE GENOMIC DNA]</scope>
    <source>
        <strain evidence="6">NBRC 108894</strain>
    </source>
</reference>
<dbReference type="InterPro" id="IPR046335">
    <property type="entry name" value="LacI/GalR-like_sensor"/>
</dbReference>
<comment type="caution">
    <text evidence="5">The sequence shown here is derived from an EMBL/GenBank/DDBJ whole genome shotgun (WGS) entry which is preliminary data.</text>
</comment>
<keyword evidence="1" id="KW-0805">Transcription regulation</keyword>
<dbReference type="Gene3D" id="3.40.50.2300">
    <property type="match status" value="1"/>
</dbReference>
<feature type="domain" description="Transcriptional regulator LacI/GalR-like sensor" evidence="4">
    <location>
        <begin position="26"/>
        <end position="187"/>
    </location>
</feature>
<organism evidence="5 6">
    <name type="scientific">Pseudolysinimonas kribbensis</name>
    <dbReference type="NCBI Taxonomy" id="433641"/>
    <lineage>
        <taxon>Bacteria</taxon>
        <taxon>Bacillati</taxon>
        <taxon>Actinomycetota</taxon>
        <taxon>Actinomycetes</taxon>
        <taxon>Micrococcales</taxon>
        <taxon>Microbacteriaceae</taxon>
        <taxon>Pseudolysinimonas</taxon>
    </lineage>
</organism>
<protein>
    <recommendedName>
        <fullName evidence="4">Transcriptional regulator LacI/GalR-like sensor domain-containing protein</fullName>
    </recommendedName>
</protein>
<dbReference type="InterPro" id="IPR028082">
    <property type="entry name" value="Peripla_BP_I"/>
</dbReference>
<sequence>MLNRDAGGIPYPLVTGHDATGIAATVAHLAELGHRRILHIAGPADFSTSETRAAAFRAACASTRRVTGTVVEAAALSVESGQQTMDRILTEHRNRPTAIVAGNDLVAFGVLRSLRAHGLSCPGDISVAGFNDIEFAQDSNPPLTTVHVPMQEMGAEAARVLLEAIETKAQEPVTVHLPVSLMVRGSTGPAPA</sequence>
<evidence type="ECO:0000256" key="1">
    <source>
        <dbReference type="ARBA" id="ARBA00023015"/>
    </source>
</evidence>
<dbReference type="CDD" id="cd06267">
    <property type="entry name" value="PBP1_LacI_sugar_binding-like"/>
    <property type="match status" value="1"/>
</dbReference>
<keyword evidence="3" id="KW-0804">Transcription</keyword>
<name>A0ABQ6KAT5_9MICO</name>
<dbReference type="PANTHER" id="PTHR30146">
    <property type="entry name" value="LACI-RELATED TRANSCRIPTIONAL REPRESSOR"/>
    <property type="match status" value="1"/>
</dbReference>
<keyword evidence="2" id="KW-0238">DNA-binding</keyword>
<gene>
    <name evidence="5" type="ORF">GCM10025881_26910</name>
</gene>
<evidence type="ECO:0000313" key="6">
    <source>
        <dbReference type="Proteomes" id="UP001157034"/>
    </source>
</evidence>
<dbReference type="Pfam" id="PF13377">
    <property type="entry name" value="Peripla_BP_3"/>
    <property type="match status" value="1"/>
</dbReference>
<proteinExistence type="predicted"/>
<dbReference type="PANTHER" id="PTHR30146:SF109">
    <property type="entry name" value="HTH-TYPE TRANSCRIPTIONAL REGULATOR GALS"/>
    <property type="match status" value="1"/>
</dbReference>
<evidence type="ECO:0000256" key="3">
    <source>
        <dbReference type="ARBA" id="ARBA00023163"/>
    </source>
</evidence>
<dbReference type="SUPFAM" id="SSF53822">
    <property type="entry name" value="Periplasmic binding protein-like I"/>
    <property type="match status" value="1"/>
</dbReference>
<evidence type="ECO:0000313" key="5">
    <source>
        <dbReference type="EMBL" id="GMA95867.1"/>
    </source>
</evidence>
<evidence type="ECO:0000256" key="2">
    <source>
        <dbReference type="ARBA" id="ARBA00023125"/>
    </source>
</evidence>